<organism evidence="17 18">
    <name type="scientific">Aquibacillus halophilus</name>
    <dbReference type="NCBI Taxonomy" id="930132"/>
    <lineage>
        <taxon>Bacteria</taxon>
        <taxon>Bacillati</taxon>
        <taxon>Bacillota</taxon>
        <taxon>Bacilli</taxon>
        <taxon>Bacillales</taxon>
        <taxon>Bacillaceae</taxon>
        <taxon>Aquibacillus</taxon>
    </lineage>
</organism>
<dbReference type="EC" id="3.4.16.4" evidence="4"/>
<evidence type="ECO:0000256" key="14">
    <source>
        <dbReference type="PIRSR" id="PIRSR618044-2"/>
    </source>
</evidence>
<dbReference type="Gene3D" id="3.40.710.10">
    <property type="entry name" value="DD-peptidase/beta-lactamase superfamily"/>
    <property type="match status" value="1"/>
</dbReference>
<dbReference type="GO" id="GO:0009252">
    <property type="term" value="P:peptidoglycan biosynthetic process"/>
    <property type="evidence" value="ECO:0007669"/>
    <property type="project" value="UniProtKB-UniPathway"/>
</dbReference>
<protein>
    <recommendedName>
        <fullName evidence="4">serine-type D-Ala-D-Ala carboxypeptidase</fullName>
        <ecNumber evidence="4">3.4.16.4</ecNumber>
    </recommendedName>
</protein>
<keyword evidence="18" id="KW-1185">Reference proteome</keyword>
<comment type="function">
    <text evidence="1">Removes C-terminal D-alanyl residues from sugar-peptide cell wall precursors.</text>
</comment>
<dbReference type="InterPro" id="IPR012338">
    <property type="entry name" value="Beta-lactam/transpept-like"/>
</dbReference>
<dbReference type="GO" id="GO:0009002">
    <property type="term" value="F:serine-type D-Ala-D-Ala carboxypeptidase activity"/>
    <property type="evidence" value="ECO:0007669"/>
    <property type="project" value="UniProtKB-EC"/>
</dbReference>
<dbReference type="AlphaFoldDB" id="A0A6A8DKW4"/>
<keyword evidence="9" id="KW-0133">Cell shape</keyword>
<evidence type="ECO:0000256" key="3">
    <source>
        <dbReference type="ARBA" id="ARBA00007164"/>
    </source>
</evidence>
<evidence type="ECO:0000313" key="18">
    <source>
        <dbReference type="Proteomes" id="UP000799092"/>
    </source>
</evidence>
<dbReference type="InterPro" id="IPR037167">
    <property type="entry name" value="Peptidase_S11_C_sf"/>
</dbReference>
<dbReference type="InterPro" id="IPR018044">
    <property type="entry name" value="Peptidase_S11"/>
</dbReference>
<dbReference type="Pfam" id="PF00768">
    <property type="entry name" value="Peptidase_S11"/>
    <property type="match status" value="1"/>
</dbReference>
<feature type="domain" description="Peptidase S11 D-Ala-D-Ala carboxypeptidase A C-terminal" evidence="16">
    <location>
        <begin position="284"/>
        <end position="394"/>
    </location>
</feature>
<name>A0A6A8DKW4_9BACI</name>
<comment type="caution">
    <text evidence="17">The sequence shown here is derived from an EMBL/GenBank/DDBJ whole genome shotgun (WGS) entry which is preliminary data.</text>
</comment>
<dbReference type="PANTHER" id="PTHR21581:SF11">
    <property type="entry name" value="D-ALANYL-D-ALANINE CARBOXYPEPTIDASE DACA"/>
    <property type="match status" value="1"/>
</dbReference>
<dbReference type="Proteomes" id="UP000799092">
    <property type="component" value="Unassembled WGS sequence"/>
</dbReference>
<evidence type="ECO:0000256" key="2">
    <source>
        <dbReference type="ARBA" id="ARBA00004752"/>
    </source>
</evidence>
<dbReference type="InterPro" id="IPR015956">
    <property type="entry name" value="Peniciliin-bd_prot_C_sf"/>
</dbReference>
<reference evidence="17" key="1">
    <citation type="submission" date="2019-11" db="EMBL/GenBank/DDBJ databases">
        <authorList>
            <person name="Li J."/>
        </authorList>
    </citation>
    <scope>NUCLEOTIDE SEQUENCE</scope>
    <source>
        <strain evidence="17">B6B</strain>
    </source>
</reference>
<evidence type="ECO:0000256" key="8">
    <source>
        <dbReference type="ARBA" id="ARBA00022801"/>
    </source>
</evidence>
<dbReference type="EMBL" id="WJNG01000015">
    <property type="protein sequence ID" value="MRH44421.1"/>
    <property type="molecule type" value="Genomic_DNA"/>
</dbReference>
<evidence type="ECO:0000313" key="17">
    <source>
        <dbReference type="EMBL" id="MRH44421.1"/>
    </source>
</evidence>
<evidence type="ECO:0000256" key="6">
    <source>
        <dbReference type="ARBA" id="ARBA00022670"/>
    </source>
</evidence>
<evidence type="ECO:0000256" key="1">
    <source>
        <dbReference type="ARBA" id="ARBA00003217"/>
    </source>
</evidence>
<evidence type="ECO:0000256" key="9">
    <source>
        <dbReference type="ARBA" id="ARBA00022960"/>
    </source>
</evidence>
<sequence>MSMLMVFTTLIISPVKTNAESFDVSAGSAILVEVETGKVLFAKDPDMKLPPASMTKMMTEYLVSQALAEGRITNDTQVIASQYAAWMGTHGGSRVYLEAGKPYTVGDLYEGVAVASGNDASVALAEHIAGSETEFVKMMNQKAQEFGMENTHFRTSSGYPIDEIPEEFRPNIDGEHGMSAKDAAILAQKLISDFPETLVISQQESIMFEGIEFDNWNYMVPGLIYEYEGLDGLKTGHTDKAGYCFTGTAERNGTRLISVVMRTESEQARFLETKKLLDYGFSQFSKQELYPEGYQIEGESILPVVKGKEEQVEISTNQPISTVVKNGEAESYSVTYNFDPDLLNEDGALTAPIEKGAKVGTMEVTYNGDIDYGNINNTSSVKPVDIVTTSGIEKANWFVLTIGSIGDFFSNIFKSITDTITGWF</sequence>
<keyword evidence="8" id="KW-0378">Hydrolase</keyword>
<dbReference type="InterPro" id="IPR001967">
    <property type="entry name" value="Peptidase_S11_N"/>
</dbReference>
<keyword evidence="5 17" id="KW-0121">Carboxypeptidase</keyword>
<feature type="active site" evidence="13">
    <location>
        <position position="116"/>
    </location>
</feature>
<dbReference type="Gene3D" id="2.60.410.10">
    <property type="entry name" value="D-Ala-D-Ala carboxypeptidase, C-terminal domain"/>
    <property type="match status" value="1"/>
</dbReference>
<comment type="pathway">
    <text evidence="2">Cell wall biogenesis; peptidoglycan biosynthesis.</text>
</comment>
<dbReference type="SMART" id="SM00936">
    <property type="entry name" value="PBP5_C"/>
    <property type="match status" value="1"/>
</dbReference>
<evidence type="ECO:0000256" key="7">
    <source>
        <dbReference type="ARBA" id="ARBA00022729"/>
    </source>
</evidence>
<feature type="active site" description="Proton acceptor" evidence="13">
    <location>
        <position position="56"/>
    </location>
</feature>
<comment type="similarity">
    <text evidence="3 15">Belongs to the peptidase S11 family.</text>
</comment>
<dbReference type="PANTHER" id="PTHR21581">
    <property type="entry name" value="D-ALANYL-D-ALANINE CARBOXYPEPTIDASE"/>
    <property type="match status" value="1"/>
</dbReference>
<evidence type="ECO:0000256" key="10">
    <source>
        <dbReference type="ARBA" id="ARBA00022984"/>
    </source>
</evidence>
<proteinExistence type="inferred from homology"/>
<keyword evidence="10" id="KW-0573">Peptidoglycan synthesis</keyword>
<dbReference type="InterPro" id="IPR012907">
    <property type="entry name" value="Peptidase_S11_C"/>
</dbReference>
<evidence type="ECO:0000256" key="5">
    <source>
        <dbReference type="ARBA" id="ARBA00022645"/>
    </source>
</evidence>
<evidence type="ECO:0000259" key="16">
    <source>
        <dbReference type="SMART" id="SM00936"/>
    </source>
</evidence>
<dbReference type="SUPFAM" id="SSF69189">
    <property type="entry name" value="Penicillin-binding protein associated domain"/>
    <property type="match status" value="1"/>
</dbReference>
<evidence type="ECO:0000256" key="13">
    <source>
        <dbReference type="PIRSR" id="PIRSR618044-1"/>
    </source>
</evidence>
<dbReference type="SUPFAM" id="SSF56601">
    <property type="entry name" value="beta-lactamase/transpeptidase-like"/>
    <property type="match status" value="1"/>
</dbReference>
<accession>A0A6A8DKW4</accession>
<dbReference type="Pfam" id="PF07943">
    <property type="entry name" value="PBP5_C"/>
    <property type="match status" value="1"/>
</dbReference>
<keyword evidence="7" id="KW-0732">Signal</keyword>
<keyword evidence="6" id="KW-0645">Protease</keyword>
<evidence type="ECO:0000256" key="11">
    <source>
        <dbReference type="ARBA" id="ARBA00023316"/>
    </source>
</evidence>
<evidence type="ECO:0000256" key="4">
    <source>
        <dbReference type="ARBA" id="ARBA00012448"/>
    </source>
</evidence>
<feature type="binding site" evidence="14">
    <location>
        <position position="234"/>
    </location>
    <ligand>
        <name>substrate</name>
    </ligand>
</feature>
<feature type="active site" description="Acyl-ester intermediate" evidence="13">
    <location>
        <position position="53"/>
    </location>
</feature>
<comment type="catalytic activity">
    <reaction evidence="12">
        <text>Preferential cleavage: (Ac)2-L-Lys-D-Ala-|-D-Ala. Also transpeptidation of peptidyl-alanyl moieties that are N-acyl substituents of D-alanine.</text>
        <dbReference type="EC" id="3.4.16.4"/>
    </reaction>
</comment>
<gene>
    <name evidence="17" type="ORF">GH741_17390</name>
</gene>
<evidence type="ECO:0000256" key="15">
    <source>
        <dbReference type="RuleBase" id="RU004016"/>
    </source>
</evidence>
<dbReference type="GO" id="GO:0006508">
    <property type="term" value="P:proteolysis"/>
    <property type="evidence" value="ECO:0007669"/>
    <property type="project" value="UniProtKB-KW"/>
</dbReference>
<dbReference type="OrthoDB" id="9791132at2"/>
<dbReference type="UniPathway" id="UPA00219"/>
<keyword evidence="11" id="KW-0961">Cell wall biogenesis/degradation</keyword>
<dbReference type="GO" id="GO:0071555">
    <property type="term" value="P:cell wall organization"/>
    <property type="evidence" value="ECO:0007669"/>
    <property type="project" value="UniProtKB-KW"/>
</dbReference>
<dbReference type="PRINTS" id="PR00725">
    <property type="entry name" value="DADACBPTASE1"/>
</dbReference>
<dbReference type="GO" id="GO:0008360">
    <property type="term" value="P:regulation of cell shape"/>
    <property type="evidence" value="ECO:0007669"/>
    <property type="project" value="UniProtKB-KW"/>
</dbReference>
<evidence type="ECO:0000256" key="12">
    <source>
        <dbReference type="ARBA" id="ARBA00034000"/>
    </source>
</evidence>